<feature type="domain" description="HTH marR-type" evidence="4">
    <location>
        <begin position="4"/>
        <end position="135"/>
    </location>
</feature>
<proteinExistence type="predicted"/>
<keyword evidence="3" id="KW-0804">Transcription</keyword>
<sequence length="144" mass="17075">MKTYQEFFQQFLLLYRPFEHHLNIELGKHDLYRAQWSTLYYLANNGSATLVELAQYQQVEKPTVTRIVSRLEELRYIEPIQSKDRREKPMQLTGLGRKVYADVRISVDRFEQDILEGVSEARQKEAIGVMKEIRNNLISKEPLK</sequence>
<dbReference type="EMBL" id="JAUJWU010000001">
    <property type="protein sequence ID" value="MDN7245373.1"/>
    <property type="molecule type" value="Genomic_DNA"/>
</dbReference>
<protein>
    <submittedName>
        <fullName evidence="5">MarR family transcriptional regulator</fullName>
    </submittedName>
</protein>
<gene>
    <name evidence="5" type="ORF">QWY13_07660</name>
</gene>
<organism evidence="5 6">
    <name type="scientific">Planococcus shenhongbingii</name>
    <dbReference type="NCBI Taxonomy" id="3058398"/>
    <lineage>
        <taxon>Bacteria</taxon>
        <taxon>Bacillati</taxon>
        <taxon>Bacillota</taxon>
        <taxon>Bacilli</taxon>
        <taxon>Bacillales</taxon>
        <taxon>Caryophanaceae</taxon>
        <taxon>Planococcus</taxon>
    </lineage>
</organism>
<evidence type="ECO:0000313" key="5">
    <source>
        <dbReference type="EMBL" id="MDN7245373.1"/>
    </source>
</evidence>
<evidence type="ECO:0000313" key="6">
    <source>
        <dbReference type="Proteomes" id="UP001172142"/>
    </source>
</evidence>
<dbReference type="InterPro" id="IPR000835">
    <property type="entry name" value="HTH_MarR-typ"/>
</dbReference>
<reference evidence="5 6" key="1">
    <citation type="submission" date="2023-07" db="EMBL/GenBank/DDBJ databases">
        <title>Novel species in genus Planococcus.</title>
        <authorList>
            <person name="Ning S."/>
        </authorList>
    </citation>
    <scope>NUCLEOTIDE SEQUENCE [LARGE SCALE GENOMIC DNA]</scope>
    <source>
        <strain evidence="5 6">N017</strain>
    </source>
</reference>
<dbReference type="InterPro" id="IPR036390">
    <property type="entry name" value="WH_DNA-bd_sf"/>
</dbReference>
<dbReference type="Pfam" id="PF12802">
    <property type="entry name" value="MarR_2"/>
    <property type="match status" value="1"/>
</dbReference>
<keyword evidence="1" id="KW-0805">Transcription regulation</keyword>
<evidence type="ECO:0000256" key="2">
    <source>
        <dbReference type="ARBA" id="ARBA00023125"/>
    </source>
</evidence>
<evidence type="ECO:0000256" key="3">
    <source>
        <dbReference type="ARBA" id="ARBA00023163"/>
    </source>
</evidence>
<name>A0ABT8NBX9_9BACL</name>
<dbReference type="InterPro" id="IPR036388">
    <property type="entry name" value="WH-like_DNA-bd_sf"/>
</dbReference>
<accession>A0ABT8NBX9</accession>
<dbReference type="PANTHER" id="PTHR42756:SF1">
    <property type="entry name" value="TRANSCRIPTIONAL REPRESSOR OF EMRAB OPERON"/>
    <property type="match status" value="1"/>
</dbReference>
<dbReference type="Proteomes" id="UP001172142">
    <property type="component" value="Unassembled WGS sequence"/>
</dbReference>
<comment type="caution">
    <text evidence="5">The sequence shown here is derived from an EMBL/GenBank/DDBJ whole genome shotgun (WGS) entry which is preliminary data.</text>
</comment>
<evidence type="ECO:0000259" key="4">
    <source>
        <dbReference type="PROSITE" id="PS50995"/>
    </source>
</evidence>
<dbReference type="SMART" id="SM00347">
    <property type="entry name" value="HTH_MARR"/>
    <property type="match status" value="1"/>
</dbReference>
<dbReference type="PROSITE" id="PS50995">
    <property type="entry name" value="HTH_MARR_2"/>
    <property type="match status" value="1"/>
</dbReference>
<dbReference type="Gene3D" id="1.10.10.10">
    <property type="entry name" value="Winged helix-like DNA-binding domain superfamily/Winged helix DNA-binding domain"/>
    <property type="match status" value="1"/>
</dbReference>
<keyword evidence="2" id="KW-0238">DNA-binding</keyword>
<evidence type="ECO:0000256" key="1">
    <source>
        <dbReference type="ARBA" id="ARBA00023015"/>
    </source>
</evidence>
<dbReference type="PANTHER" id="PTHR42756">
    <property type="entry name" value="TRANSCRIPTIONAL REGULATOR, MARR"/>
    <property type="match status" value="1"/>
</dbReference>
<dbReference type="SUPFAM" id="SSF46785">
    <property type="entry name" value="Winged helix' DNA-binding domain"/>
    <property type="match status" value="1"/>
</dbReference>
<keyword evidence="6" id="KW-1185">Reference proteome</keyword>